<dbReference type="PANTHER" id="PTHR14237:SF80">
    <property type="entry name" value="MOLYBDENUM COFACTOR SULFURASE"/>
    <property type="match status" value="1"/>
</dbReference>
<protein>
    <recommendedName>
        <fullName evidence="4">Molybdenum cofactor sulfurase</fullName>
        <shortName evidence="4">MCS</shortName>
        <shortName evidence="4">MOS</shortName>
        <shortName evidence="4">MoCo sulfurase</shortName>
        <ecNumber evidence="4">2.8.1.9</ecNumber>
    </recommendedName>
    <alternativeName>
        <fullName evidence="4">Molybdenum cofactor sulfurtransferase</fullName>
    </alternativeName>
    <alternativeName>
        <fullName evidence="4">Protein maroon-like</fullName>
        <shortName evidence="4">Ma-l</shortName>
    </alternativeName>
</protein>
<comment type="catalytic activity">
    <reaction evidence="4">
        <text>Mo-molybdopterin + L-cysteine + AH2 = thio-Mo-molybdopterin + L-alanine + A + H2O</text>
        <dbReference type="Rhea" id="RHEA:42636"/>
        <dbReference type="ChEBI" id="CHEBI:13193"/>
        <dbReference type="ChEBI" id="CHEBI:15377"/>
        <dbReference type="ChEBI" id="CHEBI:17499"/>
        <dbReference type="ChEBI" id="CHEBI:35235"/>
        <dbReference type="ChEBI" id="CHEBI:57972"/>
        <dbReference type="ChEBI" id="CHEBI:71302"/>
        <dbReference type="ChEBI" id="CHEBI:82685"/>
        <dbReference type="EC" id="2.8.1.9"/>
    </reaction>
</comment>
<proteinExistence type="inferred from homology"/>
<sequence length="900" mass="101545">MTTLSRVIGNDEMKWITDQFSRLKDKCYLESAGAALYPKNLITAVNDDLLNNTFMNPHTDKYTRDCIEHIRSLTLNHFNTDSSSYDVIFTSGSTQSLKLVVESFRFSETQDKTAKEGSFVYLNENHTSVLGLREIAADKNADIIHISHNDFLDAVRDQTNMFSSSNLQDQSINNSLFVYPAESNFNGFKYPIDCMGNIRNGCLNSIIDGHPWKINRKWFVMLDAATFLGTNKLDLSKSRPDFVVLSFYKIFGYPTGLGALLIKKRSASILDDKRYYGGGTVDVVLSSERFHVKRTDIHERFEDGTTSFLSILALKHCFDVLHSLIPKSVNNDLMETISHHTFYLAKDLYDQLKGLKHKNGTKAAVLYMDSDFSDVTKQGGIVTFNIVRDDGTYIGYNEFQHMADLFGICVRTGCFCNSGSCQRHFKKTNKDIKLLYQSGHTCSGNIDLMDGEPTGAIRASFAYYNTFNDVDKLMKMICRCFVNTPLVRPNRSLVSWNKGVVTEMKAEYLNNNNNGLEPVLSHYSEESEEKIEFDVQAEETAVLKEIALFPIKSCGAFKVKSWPIGDKGFAYDREWMITNHNGVCLTQKNNTRMCLIKPTIDINRNLLVLHCKGRVPISIPLNISANKSQFTQVCQTKVCADMIKGYDCGDEVAQWISEALETSFLRLIRQASDDQRQLKSKNPDSSGKILSLSNQAQFLLINKASVRWLKKKIKDDSFMDEVDELIDRFRGNIIVDTSTELVEKQWQRVIIGDHEFNVQGACTRCQMICIDQQTGNKTVEPLRTISEAFSGKMKFGIYLTYIGPVNGPASQPLAVNAPVKPIMGDDISSAFKLVANCRAAAALQPRCCQNPYKFCNLKDARLQRRSSATMCDCSRALIIYMEFRQQRGCSAAAALQPRDT</sequence>
<keyword evidence="7" id="KW-1185">Reference proteome</keyword>
<dbReference type="InterPro" id="IPR028886">
    <property type="entry name" value="MoCo_sulfurase"/>
</dbReference>
<dbReference type="SUPFAM" id="SSF141673">
    <property type="entry name" value="MOSC N-terminal domain-like"/>
    <property type="match status" value="1"/>
</dbReference>
<dbReference type="GO" id="GO:0016829">
    <property type="term" value="F:lyase activity"/>
    <property type="evidence" value="ECO:0007669"/>
    <property type="project" value="UniProtKB-UniRule"/>
</dbReference>
<dbReference type="Gene3D" id="3.40.640.10">
    <property type="entry name" value="Type I PLP-dependent aspartate aminotransferase-like (Major domain)"/>
    <property type="match status" value="1"/>
</dbReference>
<evidence type="ECO:0000256" key="1">
    <source>
        <dbReference type="ARBA" id="ARBA00022679"/>
    </source>
</evidence>
<dbReference type="AlphaFoldDB" id="A0A8S4G155"/>
<reference evidence="6" key="1">
    <citation type="submission" date="2020-11" db="EMBL/GenBank/DDBJ databases">
        <authorList>
            <person name="Whiteford S."/>
        </authorList>
    </citation>
    <scope>NUCLEOTIDE SEQUENCE</scope>
</reference>
<dbReference type="Pfam" id="PF03473">
    <property type="entry name" value="MOSC"/>
    <property type="match status" value="1"/>
</dbReference>
<keyword evidence="2 4" id="KW-0663">Pyridoxal phosphate</keyword>
<dbReference type="InterPro" id="IPR015424">
    <property type="entry name" value="PyrdxlP-dep_Trfase"/>
</dbReference>
<dbReference type="GO" id="GO:0030151">
    <property type="term" value="F:molybdenum ion binding"/>
    <property type="evidence" value="ECO:0007669"/>
    <property type="project" value="UniProtKB-UniRule"/>
</dbReference>
<dbReference type="InterPro" id="IPR005302">
    <property type="entry name" value="MoCF_Sase_C"/>
</dbReference>
<dbReference type="Gene3D" id="3.90.1150.10">
    <property type="entry name" value="Aspartate Aminotransferase, domain 1"/>
    <property type="match status" value="1"/>
</dbReference>
<dbReference type="PANTHER" id="PTHR14237">
    <property type="entry name" value="MOLYBDOPTERIN COFACTOR SULFURASE MOSC"/>
    <property type="match status" value="1"/>
</dbReference>
<feature type="active site" evidence="4">
    <location>
        <position position="416"/>
    </location>
</feature>
<evidence type="ECO:0000256" key="3">
    <source>
        <dbReference type="ARBA" id="ARBA00023150"/>
    </source>
</evidence>
<dbReference type="EMBL" id="CAJHNJ030000073">
    <property type="protein sequence ID" value="CAG9134150.1"/>
    <property type="molecule type" value="Genomic_DNA"/>
</dbReference>
<evidence type="ECO:0000256" key="2">
    <source>
        <dbReference type="ARBA" id="ARBA00022898"/>
    </source>
</evidence>
<dbReference type="InterPro" id="IPR005303">
    <property type="entry name" value="MOCOS_middle"/>
</dbReference>
<dbReference type="HAMAP" id="MF_03050">
    <property type="entry name" value="MOCOS"/>
    <property type="match status" value="1"/>
</dbReference>
<dbReference type="InterPro" id="IPR015421">
    <property type="entry name" value="PyrdxlP-dep_Trfase_major"/>
</dbReference>
<keyword evidence="3 4" id="KW-0501">Molybdenum cofactor biosynthesis</keyword>
<dbReference type="GO" id="GO:0006777">
    <property type="term" value="P:Mo-molybdopterin cofactor biosynthetic process"/>
    <property type="evidence" value="ECO:0007669"/>
    <property type="project" value="UniProtKB-UniRule"/>
</dbReference>
<feature type="domain" description="MOSC" evidence="5">
    <location>
        <begin position="665"/>
        <end position="822"/>
    </location>
</feature>
<dbReference type="Proteomes" id="UP000653454">
    <property type="component" value="Unassembled WGS sequence"/>
</dbReference>
<dbReference type="GO" id="GO:0030170">
    <property type="term" value="F:pyridoxal phosphate binding"/>
    <property type="evidence" value="ECO:0007669"/>
    <property type="project" value="UniProtKB-UniRule"/>
</dbReference>
<dbReference type="InterPro" id="IPR011037">
    <property type="entry name" value="Pyrv_Knase-like_insert_dom_sf"/>
</dbReference>
<evidence type="ECO:0000256" key="4">
    <source>
        <dbReference type="HAMAP-Rule" id="MF_03050"/>
    </source>
</evidence>
<comment type="cofactor">
    <cofactor evidence="4">
        <name>pyridoxal 5'-phosphate</name>
        <dbReference type="ChEBI" id="CHEBI:597326"/>
    </cofactor>
</comment>
<dbReference type="Pfam" id="PF03476">
    <property type="entry name" value="MOSC_N"/>
    <property type="match status" value="1"/>
</dbReference>
<evidence type="ECO:0000313" key="6">
    <source>
        <dbReference type="EMBL" id="CAG9134150.1"/>
    </source>
</evidence>
<dbReference type="GO" id="GO:0008265">
    <property type="term" value="F:molybdenum cofactor sulfurtransferase activity"/>
    <property type="evidence" value="ECO:0007669"/>
    <property type="project" value="UniProtKB-UniRule"/>
</dbReference>
<feature type="modified residue" description="N6-(pyridoxal phosphate)lysine" evidence="4">
    <location>
        <position position="249"/>
    </location>
</feature>
<comment type="function">
    <text evidence="4">Sulfurates the molybdenum cofactor. Sulfation of molybdenum is essential for xanthine dehydrogenase (XDH) and aldehyde oxidase (ADO) enzymes in which molybdenum cofactor is liganded by 1 oxygen and 1 sulfur atom in active form.</text>
</comment>
<accession>A0A8S4G155</accession>
<comment type="similarity">
    <text evidence="4">Belongs to the class-V pyridoxal-phosphate-dependent aminotransferase family. MOCOS subfamily.</text>
</comment>
<dbReference type="InterPro" id="IPR015422">
    <property type="entry name" value="PyrdxlP-dep_Trfase_small"/>
</dbReference>
<comment type="caution">
    <text evidence="6">The sequence shown here is derived from an EMBL/GenBank/DDBJ whole genome shotgun (WGS) entry which is preliminary data.</text>
</comment>
<dbReference type="Pfam" id="PF00266">
    <property type="entry name" value="Aminotran_5"/>
    <property type="match status" value="1"/>
</dbReference>
<dbReference type="SUPFAM" id="SSF53383">
    <property type="entry name" value="PLP-dependent transferases"/>
    <property type="match status" value="1"/>
</dbReference>
<dbReference type="PROSITE" id="PS51340">
    <property type="entry name" value="MOSC"/>
    <property type="match status" value="1"/>
</dbReference>
<organism evidence="6 7">
    <name type="scientific">Plutella xylostella</name>
    <name type="common">Diamondback moth</name>
    <name type="synonym">Plutella maculipennis</name>
    <dbReference type="NCBI Taxonomy" id="51655"/>
    <lineage>
        <taxon>Eukaryota</taxon>
        <taxon>Metazoa</taxon>
        <taxon>Ecdysozoa</taxon>
        <taxon>Arthropoda</taxon>
        <taxon>Hexapoda</taxon>
        <taxon>Insecta</taxon>
        <taxon>Pterygota</taxon>
        <taxon>Neoptera</taxon>
        <taxon>Endopterygota</taxon>
        <taxon>Lepidoptera</taxon>
        <taxon>Glossata</taxon>
        <taxon>Ditrysia</taxon>
        <taxon>Yponomeutoidea</taxon>
        <taxon>Plutellidae</taxon>
        <taxon>Plutella</taxon>
    </lineage>
</organism>
<dbReference type="EC" id="2.8.1.9" evidence="4"/>
<keyword evidence="1 4" id="KW-0808">Transferase</keyword>
<name>A0A8S4G155_PLUXY</name>
<dbReference type="InterPro" id="IPR000192">
    <property type="entry name" value="Aminotrans_V_dom"/>
</dbReference>
<gene>
    <name evidence="4" type="primary">mal</name>
    <name evidence="6" type="ORF">PLXY2_LOCUS12365</name>
</gene>
<dbReference type="SUPFAM" id="SSF50800">
    <property type="entry name" value="PK beta-barrel domain-like"/>
    <property type="match status" value="1"/>
</dbReference>
<evidence type="ECO:0000259" key="5">
    <source>
        <dbReference type="PROSITE" id="PS51340"/>
    </source>
</evidence>
<evidence type="ECO:0000313" key="7">
    <source>
        <dbReference type="Proteomes" id="UP000653454"/>
    </source>
</evidence>